<feature type="chain" id="PRO_5032857146" evidence="1">
    <location>
        <begin position="22"/>
        <end position="362"/>
    </location>
</feature>
<dbReference type="RefSeq" id="WP_194450915.1">
    <property type="nucleotide sequence ID" value="NZ_CP063849.1"/>
</dbReference>
<feature type="domain" description="AB hydrolase-1" evidence="2">
    <location>
        <begin position="115"/>
        <end position="312"/>
    </location>
</feature>
<evidence type="ECO:0000259" key="2">
    <source>
        <dbReference type="Pfam" id="PF00561"/>
    </source>
</evidence>
<dbReference type="InterPro" id="IPR029058">
    <property type="entry name" value="AB_hydrolase_fold"/>
</dbReference>
<evidence type="ECO:0000256" key="1">
    <source>
        <dbReference type="SAM" id="SignalP"/>
    </source>
</evidence>
<accession>A0A7S7NSY6</accession>
<dbReference type="SUPFAM" id="SSF53474">
    <property type="entry name" value="alpha/beta-Hydrolases"/>
    <property type="match status" value="1"/>
</dbReference>
<keyword evidence="4" id="KW-1185">Reference proteome</keyword>
<evidence type="ECO:0000313" key="3">
    <source>
        <dbReference type="EMBL" id="QOY89253.1"/>
    </source>
</evidence>
<protein>
    <submittedName>
        <fullName evidence="3">Alpha/beta fold hydrolase</fullName>
    </submittedName>
</protein>
<dbReference type="KEGG" id="pfer:IRI77_04665"/>
<name>A0A7S7NSY6_PALFE</name>
<feature type="signal peptide" evidence="1">
    <location>
        <begin position="1"/>
        <end position="21"/>
    </location>
</feature>
<dbReference type="PROSITE" id="PS51257">
    <property type="entry name" value="PROKAR_LIPOPROTEIN"/>
    <property type="match status" value="1"/>
</dbReference>
<dbReference type="Pfam" id="PF00561">
    <property type="entry name" value="Abhydrolase_1"/>
    <property type="match status" value="1"/>
</dbReference>
<organism evidence="3 4">
    <name type="scientific">Paludibaculum fermentans</name>
    <dbReference type="NCBI Taxonomy" id="1473598"/>
    <lineage>
        <taxon>Bacteria</taxon>
        <taxon>Pseudomonadati</taxon>
        <taxon>Acidobacteriota</taxon>
        <taxon>Terriglobia</taxon>
        <taxon>Bryobacterales</taxon>
        <taxon>Bryobacteraceae</taxon>
        <taxon>Paludibaculum</taxon>
    </lineage>
</organism>
<reference evidence="3 4" key="1">
    <citation type="submission" date="2020-10" db="EMBL/GenBank/DDBJ databases">
        <title>Complete genome sequence of Paludibaculum fermentans P105T, a facultatively anaerobic acidobacterium capable of dissimilatory Fe(III) reduction.</title>
        <authorList>
            <person name="Dedysh S.N."/>
            <person name="Beletsky A.V."/>
            <person name="Kulichevskaya I.S."/>
            <person name="Mardanov A.V."/>
            <person name="Ravin N.V."/>
        </authorList>
    </citation>
    <scope>NUCLEOTIDE SEQUENCE [LARGE SCALE GENOMIC DNA]</scope>
    <source>
        <strain evidence="3 4">P105</strain>
    </source>
</reference>
<keyword evidence="1" id="KW-0732">Signal</keyword>
<evidence type="ECO:0000313" key="4">
    <source>
        <dbReference type="Proteomes" id="UP000593892"/>
    </source>
</evidence>
<dbReference type="GO" id="GO:0016787">
    <property type="term" value="F:hydrolase activity"/>
    <property type="evidence" value="ECO:0007669"/>
    <property type="project" value="UniProtKB-KW"/>
</dbReference>
<dbReference type="InterPro" id="IPR000073">
    <property type="entry name" value="AB_hydrolase_1"/>
</dbReference>
<dbReference type="Gene3D" id="3.40.50.1820">
    <property type="entry name" value="alpha/beta hydrolase"/>
    <property type="match status" value="1"/>
</dbReference>
<dbReference type="EMBL" id="CP063849">
    <property type="protein sequence ID" value="QOY89253.1"/>
    <property type="molecule type" value="Genomic_DNA"/>
</dbReference>
<dbReference type="Proteomes" id="UP000593892">
    <property type="component" value="Chromosome"/>
</dbReference>
<sequence length="362" mass="40045">MKQLRTVLLLLTALFSAACQAQPRVETGTLNGASYRIDVPARWTGVLLVYCHGYDGNPVKFAQNEKPQFSGFLDSGVAVIQSGYAAGGWAVEQAIQDTEALRRYFTGKYGKPVETFVMGHSMGGFLTMTLLEKYPSAYDGGLALCGPLGSAEQFVQHRVFDMRVVFDFYFPGALPNPAKVLASYRMTSEKTAEIEALLKSKPQQAAAVRQWAGIPTDHDLADTLVFWTYVLLDLQQRGGGNPFDNHDTIYSGSPDDNKLNDGVTRYTADPRAAEYVRTYYTPTGRLTRPMLAIHTTYDPLVPPAVPNAYADLVRYAGAGQWFAQQYVRRGGHCSITPQETERGFRALQMWKSSGKRPVQPTN</sequence>
<proteinExistence type="predicted"/>
<keyword evidence="3" id="KW-0378">Hydrolase</keyword>
<gene>
    <name evidence="3" type="ORF">IRI77_04665</name>
</gene>
<dbReference type="AlphaFoldDB" id="A0A7S7NSY6"/>